<keyword evidence="1" id="KW-0812">Transmembrane</keyword>
<sequence length="67" mass="7301">MASGCRDCATCTKSGLGKLVQHTVVGLVYLCTLGIGYVLKRGLRRHCPQCGHLLSRHARRADGSFRD</sequence>
<proteinExistence type="predicted"/>
<dbReference type="AlphaFoldDB" id="A0A367EHX7"/>
<feature type="transmembrane region" description="Helical" evidence="1">
    <location>
        <begin position="19"/>
        <end position="39"/>
    </location>
</feature>
<accession>A0A367EHX7</accession>
<organism evidence="2 3">
    <name type="scientific">Streptomyces diacarni</name>
    <dbReference type="NCBI Taxonomy" id="2800381"/>
    <lineage>
        <taxon>Bacteria</taxon>
        <taxon>Bacillati</taxon>
        <taxon>Actinomycetota</taxon>
        <taxon>Actinomycetes</taxon>
        <taxon>Kitasatosporales</taxon>
        <taxon>Streptomycetaceae</taxon>
        <taxon>Streptomyces</taxon>
    </lineage>
</organism>
<dbReference type="EMBL" id="QOIN01000055">
    <property type="protein sequence ID" value="RCG17332.1"/>
    <property type="molecule type" value="Genomic_DNA"/>
</dbReference>
<comment type="caution">
    <text evidence="2">The sequence shown here is derived from an EMBL/GenBank/DDBJ whole genome shotgun (WGS) entry which is preliminary data.</text>
</comment>
<keyword evidence="1" id="KW-0472">Membrane</keyword>
<dbReference type="Proteomes" id="UP000252914">
    <property type="component" value="Unassembled WGS sequence"/>
</dbReference>
<evidence type="ECO:0000256" key="1">
    <source>
        <dbReference type="SAM" id="Phobius"/>
    </source>
</evidence>
<reference evidence="2 3" key="1">
    <citation type="submission" date="2018-06" db="EMBL/GenBank/DDBJ databases">
        <title>Streptomyces reniochalinae sp. nov. and Streptomyces diacarnus sp. nov. from marine sponges.</title>
        <authorList>
            <person name="Li L."/>
        </authorList>
    </citation>
    <scope>NUCLEOTIDE SEQUENCE [LARGE SCALE GENOMIC DNA]</scope>
    <source>
        <strain evidence="2 3">LHW51701</strain>
    </source>
</reference>
<evidence type="ECO:0000313" key="2">
    <source>
        <dbReference type="EMBL" id="RCG17332.1"/>
    </source>
</evidence>
<dbReference type="RefSeq" id="WP_114024727.1">
    <property type="nucleotide sequence ID" value="NZ_JBEYTF010000033.1"/>
</dbReference>
<gene>
    <name evidence="2" type="ORF">DTL70_27585</name>
</gene>
<evidence type="ECO:0008006" key="4">
    <source>
        <dbReference type="Google" id="ProtNLM"/>
    </source>
</evidence>
<keyword evidence="1" id="KW-1133">Transmembrane helix</keyword>
<evidence type="ECO:0000313" key="3">
    <source>
        <dbReference type="Proteomes" id="UP000252914"/>
    </source>
</evidence>
<keyword evidence="3" id="KW-1185">Reference proteome</keyword>
<name>A0A367EHX7_9ACTN</name>
<protein>
    <recommendedName>
        <fullName evidence="4">LITAF domain-containing protein</fullName>
    </recommendedName>
</protein>